<dbReference type="eggNOG" id="COG5135">
    <property type="taxonomic scope" value="Bacteria"/>
</dbReference>
<reference key="1">
    <citation type="submission" date="2010-11" db="EMBL/GenBank/DDBJ databases">
        <title>The complete sequence of chromosome of Isophaera pallida ATCC 43644.</title>
        <authorList>
            <consortium name="US DOE Joint Genome Institute (JGI-PGF)"/>
            <person name="Lucas S."/>
            <person name="Copeland A."/>
            <person name="Lapidus A."/>
            <person name="Bruce D."/>
            <person name="Goodwin L."/>
            <person name="Pitluck S."/>
            <person name="Kyrpides N."/>
            <person name="Mavromatis K."/>
            <person name="Pagani I."/>
            <person name="Ivanova N."/>
            <person name="Saunders E."/>
            <person name="Brettin T."/>
            <person name="Detter J.C."/>
            <person name="Han C."/>
            <person name="Tapia R."/>
            <person name="Land M."/>
            <person name="Hauser L."/>
            <person name="Markowitz V."/>
            <person name="Cheng J.-F."/>
            <person name="Hugenholtz P."/>
            <person name="Woyke T."/>
            <person name="Wu D."/>
            <person name="Eisen J.A."/>
        </authorList>
    </citation>
    <scope>NUCLEOTIDE SEQUENCE</scope>
    <source>
        <strain>ATCC 43644</strain>
    </source>
</reference>
<dbReference type="SUPFAM" id="SSF50475">
    <property type="entry name" value="FMN-binding split barrel"/>
    <property type="match status" value="1"/>
</dbReference>
<dbReference type="EMBL" id="CP002353">
    <property type="protein sequence ID" value="ADV63815.1"/>
    <property type="molecule type" value="Genomic_DNA"/>
</dbReference>
<organism evidence="2 3">
    <name type="scientific">Isosphaera pallida (strain ATCC 43644 / DSM 9630 / IS1B)</name>
    <dbReference type="NCBI Taxonomy" id="575540"/>
    <lineage>
        <taxon>Bacteria</taxon>
        <taxon>Pseudomonadati</taxon>
        <taxon>Planctomycetota</taxon>
        <taxon>Planctomycetia</taxon>
        <taxon>Isosphaerales</taxon>
        <taxon>Isosphaeraceae</taxon>
        <taxon>Isosphaera</taxon>
    </lineage>
</organism>
<gene>
    <name evidence="2" type="ordered locus">Isop_3253</name>
</gene>
<dbReference type="InterPro" id="IPR012349">
    <property type="entry name" value="Split_barrel_FMN-bd"/>
</dbReference>
<evidence type="ECO:0000313" key="3">
    <source>
        <dbReference type="Proteomes" id="UP000008631"/>
    </source>
</evidence>
<dbReference type="OrthoDB" id="5120525at2"/>
<keyword evidence="3" id="KW-1185">Reference proteome</keyword>
<dbReference type="InParanoid" id="E8R562"/>
<accession>E8R562</accession>
<sequence>MTHPHDSTRPTTRPIAGELAVVWQMVWDRLERSVNQPDAPWREGVFATSRVPGGDPFGLRTVILRRVERDAAALTIHTDARSPKIAQIEADPAVEWLGYDRRERLQIRLAGRATIHRADAVAEALWNESSPLSLRGYLGGHPPGTPVESDTPDPNLPAWVLERGDRLTREEVQPGRAHFAAVRIVVYAVEMLQLDRAGHRRARFDRVPNDPRTLWTGGWIMP</sequence>
<name>E8R562_ISOPI</name>
<dbReference type="Proteomes" id="UP000008631">
    <property type="component" value="Chromosome"/>
</dbReference>
<evidence type="ECO:0000313" key="2">
    <source>
        <dbReference type="EMBL" id="ADV63815.1"/>
    </source>
</evidence>
<dbReference type="Pfam" id="PF12766">
    <property type="entry name" value="Pyridox_oxase_2"/>
    <property type="match status" value="1"/>
</dbReference>
<reference evidence="2 3" key="2">
    <citation type="journal article" date="2011" name="Stand. Genomic Sci.">
        <title>Complete genome sequence of Isosphaera pallida type strain (IS1B).</title>
        <authorList>
            <consortium name="US DOE Joint Genome Institute (JGI-PGF)"/>
            <person name="Goker M."/>
            <person name="Cleland D."/>
            <person name="Saunders E."/>
            <person name="Lapidus A."/>
            <person name="Nolan M."/>
            <person name="Lucas S."/>
            <person name="Hammon N."/>
            <person name="Deshpande S."/>
            <person name="Cheng J.F."/>
            <person name="Tapia R."/>
            <person name="Han C."/>
            <person name="Goodwin L."/>
            <person name="Pitluck S."/>
            <person name="Liolios K."/>
            <person name="Pagani I."/>
            <person name="Ivanova N."/>
            <person name="Mavromatis K."/>
            <person name="Pati A."/>
            <person name="Chen A."/>
            <person name="Palaniappan K."/>
            <person name="Land M."/>
            <person name="Hauser L."/>
            <person name="Chang Y.J."/>
            <person name="Jeffries C.D."/>
            <person name="Detter J.C."/>
            <person name="Beck B."/>
            <person name="Woyke T."/>
            <person name="Bristow J."/>
            <person name="Eisen J.A."/>
            <person name="Markowitz V."/>
            <person name="Hugenholtz P."/>
            <person name="Kyrpides N.C."/>
            <person name="Klenk H.P."/>
        </authorList>
    </citation>
    <scope>NUCLEOTIDE SEQUENCE [LARGE SCALE GENOMIC DNA]</scope>
    <source>
        <strain evidence="3">ATCC 43644 / DSM 9630 / IS1B</strain>
    </source>
</reference>
<dbReference type="Gene3D" id="2.30.110.10">
    <property type="entry name" value="Electron Transport, Fmn-binding Protein, Chain A"/>
    <property type="match status" value="1"/>
</dbReference>
<feature type="domain" description="Pyridoxamine 5'-phosphate oxidase Alr4036 family FMN-binding" evidence="1">
    <location>
        <begin position="27"/>
        <end position="116"/>
    </location>
</feature>
<dbReference type="AlphaFoldDB" id="E8R562"/>
<protein>
    <submittedName>
        <fullName evidence="2">Pyridoxamine 5'-phosphate oxidase-related FMN-binding protein</fullName>
    </submittedName>
</protein>
<dbReference type="STRING" id="575540.Isop_3253"/>
<dbReference type="InterPro" id="IPR024624">
    <property type="entry name" value="Pyridox_Oxase_Alr4036_FMN-bd"/>
</dbReference>
<evidence type="ECO:0000259" key="1">
    <source>
        <dbReference type="Pfam" id="PF12766"/>
    </source>
</evidence>
<dbReference type="KEGG" id="ipa:Isop_3253"/>
<proteinExistence type="predicted"/>
<dbReference type="HOGENOM" id="CLU_058669_0_0_0"/>
<dbReference type="GO" id="GO:0010181">
    <property type="term" value="F:FMN binding"/>
    <property type="evidence" value="ECO:0007669"/>
    <property type="project" value="InterPro"/>
</dbReference>